<protein>
    <recommendedName>
        <fullName evidence="4">DUF4488 domain-containing protein</fullName>
    </recommendedName>
</protein>
<dbReference type="Proteomes" id="UP000324233">
    <property type="component" value="Chromosome"/>
</dbReference>
<dbReference type="OrthoDB" id="982921at2"/>
<evidence type="ECO:0008006" key="4">
    <source>
        <dbReference type="Google" id="ProtNLM"/>
    </source>
</evidence>
<accession>A0A5B9VX01</accession>
<evidence type="ECO:0000313" key="3">
    <source>
        <dbReference type="Proteomes" id="UP000324233"/>
    </source>
</evidence>
<keyword evidence="3" id="KW-1185">Reference proteome</keyword>
<proteinExistence type="predicted"/>
<evidence type="ECO:0000256" key="1">
    <source>
        <dbReference type="SAM" id="SignalP"/>
    </source>
</evidence>
<feature type="chain" id="PRO_5022690981" description="DUF4488 domain-containing protein" evidence="1">
    <location>
        <begin position="32"/>
        <end position="167"/>
    </location>
</feature>
<gene>
    <name evidence="2" type="ORF">OJF2_11180</name>
</gene>
<name>A0A5B9VX01_9BACT</name>
<dbReference type="KEGG" id="agv:OJF2_11180"/>
<evidence type="ECO:0000313" key="2">
    <source>
        <dbReference type="EMBL" id="QEH32639.1"/>
    </source>
</evidence>
<keyword evidence="1" id="KW-0732">Signal</keyword>
<dbReference type="AlphaFoldDB" id="A0A5B9VX01"/>
<dbReference type="RefSeq" id="WP_148591963.1">
    <property type="nucleotide sequence ID" value="NZ_CP042997.1"/>
</dbReference>
<dbReference type="EMBL" id="CP042997">
    <property type="protein sequence ID" value="QEH32639.1"/>
    <property type="molecule type" value="Genomic_DNA"/>
</dbReference>
<organism evidence="2 3">
    <name type="scientific">Aquisphaera giovannonii</name>
    <dbReference type="NCBI Taxonomy" id="406548"/>
    <lineage>
        <taxon>Bacteria</taxon>
        <taxon>Pseudomonadati</taxon>
        <taxon>Planctomycetota</taxon>
        <taxon>Planctomycetia</taxon>
        <taxon>Isosphaerales</taxon>
        <taxon>Isosphaeraceae</taxon>
        <taxon>Aquisphaera</taxon>
    </lineage>
</organism>
<reference evidence="2 3" key="1">
    <citation type="submission" date="2019-08" db="EMBL/GenBank/DDBJ databases">
        <title>Deep-cultivation of Planctomycetes and their phenomic and genomic characterization uncovers novel biology.</title>
        <authorList>
            <person name="Wiegand S."/>
            <person name="Jogler M."/>
            <person name="Boedeker C."/>
            <person name="Pinto D."/>
            <person name="Vollmers J."/>
            <person name="Rivas-Marin E."/>
            <person name="Kohn T."/>
            <person name="Peeters S.H."/>
            <person name="Heuer A."/>
            <person name="Rast P."/>
            <person name="Oberbeckmann S."/>
            <person name="Bunk B."/>
            <person name="Jeske O."/>
            <person name="Meyerdierks A."/>
            <person name="Storesund J.E."/>
            <person name="Kallscheuer N."/>
            <person name="Luecker S."/>
            <person name="Lage O.M."/>
            <person name="Pohl T."/>
            <person name="Merkel B.J."/>
            <person name="Hornburger P."/>
            <person name="Mueller R.-W."/>
            <person name="Bruemmer F."/>
            <person name="Labrenz M."/>
            <person name="Spormann A.M."/>
            <person name="Op den Camp H."/>
            <person name="Overmann J."/>
            <person name="Amann R."/>
            <person name="Jetten M.S.M."/>
            <person name="Mascher T."/>
            <person name="Medema M.H."/>
            <person name="Devos D.P."/>
            <person name="Kaster A.-K."/>
            <person name="Ovreas L."/>
            <person name="Rohde M."/>
            <person name="Galperin M.Y."/>
            <person name="Jogler C."/>
        </authorList>
    </citation>
    <scope>NUCLEOTIDE SEQUENCE [LARGE SCALE GENOMIC DNA]</scope>
    <source>
        <strain evidence="2 3">OJF2</strain>
    </source>
</reference>
<feature type="signal peptide" evidence="1">
    <location>
        <begin position="1"/>
        <end position="31"/>
    </location>
</feature>
<dbReference type="Gene3D" id="2.40.128.490">
    <property type="entry name" value="Uncharacterised protein PF14869, DUF4488"/>
    <property type="match status" value="1"/>
</dbReference>
<sequence precursor="true">MPILSGRFRANAPVRALVAAVLMLECAAAGAQATKKAQASVRRESPASPASQLEGAWKMVKSRNPATGQLLDIPGEIEITKLITGGRYAWIAARNGQAVGGMGGTCAVTANGYTETVTYALGQNDKALVGTSQKFTWTIEDGVWHHKGTLRLGNRTQEIDEYWERVR</sequence>